<accession>A0A562QAN9</accession>
<name>A0A562QAN9_9PSED</name>
<sequence>METIPIRRYVSQVEPAQEGMAAHSYTGCDYLKNNKHNGQSKWTAVTIRKSKIVPGLVFSLGLQ</sequence>
<dbReference type="Proteomes" id="UP000316905">
    <property type="component" value="Unassembled WGS sequence"/>
</dbReference>
<protein>
    <submittedName>
        <fullName evidence="1">Uncharacterized protein</fullName>
    </submittedName>
</protein>
<gene>
    <name evidence="1" type="ORF">IQ22_02428</name>
</gene>
<dbReference type="RefSeq" id="WP_158635430.1">
    <property type="nucleotide sequence ID" value="NZ_VLKY01000007.1"/>
</dbReference>
<evidence type="ECO:0000313" key="1">
    <source>
        <dbReference type="EMBL" id="TWI53818.1"/>
    </source>
</evidence>
<proteinExistence type="predicted"/>
<keyword evidence="2" id="KW-1185">Reference proteome</keyword>
<evidence type="ECO:0000313" key="2">
    <source>
        <dbReference type="Proteomes" id="UP000316905"/>
    </source>
</evidence>
<reference evidence="1 2" key="1">
    <citation type="journal article" date="2015" name="Stand. Genomic Sci.">
        <title>Genomic Encyclopedia of Bacterial and Archaeal Type Strains, Phase III: the genomes of soil and plant-associated and newly described type strains.</title>
        <authorList>
            <person name="Whitman W.B."/>
            <person name="Woyke T."/>
            <person name="Klenk H.P."/>
            <person name="Zhou Y."/>
            <person name="Lilburn T.G."/>
            <person name="Beck B.J."/>
            <person name="De Vos P."/>
            <person name="Vandamme P."/>
            <person name="Eisen J.A."/>
            <person name="Garrity G."/>
            <person name="Hugenholtz P."/>
            <person name="Kyrpides N.C."/>
        </authorList>
    </citation>
    <scope>NUCLEOTIDE SEQUENCE [LARGE SCALE GENOMIC DNA]</scope>
    <source>
        <strain evidence="1 2">CGMCC 1.6858</strain>
    </source>
</reference>
<dbReference type="AlphaFoldDB" id="A0A562QAN9"/>
<organism evidence="1 2">
    <name type="scientific">Pseudomonas duriflava</name>
    <dbReference type="NCBI Taxonomy" id="459528"/>
    <lineage>
        <taxon>Bacteria</taxon>
        <taxon>Pseudomonadati</taxon>
        <taxon>Pseudomonadota</taxon>
        <taxon>Gammaproteobacteria</taxon>
        <taxon>Pseudomonadales</taxon>
        <taxon>Pseudomonadaceae</taxon>
        <taxon>Pseudomonas</taxon>
    </lineage>
</organism>
<dbReference type="EMBL" id="VLKY01000007">
    <property type="protein sequence ID" value="TWI53818.1"/>
    <property type="molecule type" value="Genomic_DNA"/>
</dbReference>
<comment type="caution">
    <text evidence="1">The sequence shown here is derived from an EMBL/GenBank/DDBJ whole genome shotgun (WGS) entry which is preliminary data.</text>
</comment>